<feature type="transmembrane region" description="Helical" evidence="6">
    <location>
        <begin position="5"/>
        <end position="25"/>
    </location>
</feature>
<keyword evidence="5 6" id="KW-0472">Membrane</keyword>
<dbReference type="GeneID" id="61297396"/>
<feature type="transmembrane region" description="Helical" evidence="6">
    <location>
        <begin position="60"/>
        <end position="79"/>
    </location>
</feature>
<evidence type="ECO:0000256" key="5">
    <source>
        <dbReference type="ARBA" id="ARBA00023136"/>
    </source>
</evidence>
<keyword evidence="3 6" id="KW-0812">Transmembrane</keyword>
<dbReference type="STRING" id="80854.MVIS_2375"/>
<dbReference type="Pfam" id="PF03788">
    <property type="entry name" value="LrgA"/>
    <property type="match status" value="1"/>
</dbReference>
<sequence length="131" mass="14554">MKIWLYNIFTIFCFVILGRGVSLLLPVEFPSSIIGLLLLFIALSSGILKQKYVEKVCLQLNRHIGILFVPAGVALMGYFDLVQQNLLPLIMASFIGTVVIFLTVGHTYCYLNRASAAKSNKALNEKQGDDK</sequence>
<dbReference type="AlphaFoldDB" id="A0A090IH44"/>
<dbReference type="GO" id="GO:0005886">
    <property type="term" value="C:plasma membrane"/>
    <property type="evidence" value="ECO:0007669"/>
    <property type="project" value="UniProtKB-SubCell"/>
</dbReference>
<dbReference type="PATRIC" id="fig|80854.5.peg.2529"/>
<reference evidence="8 10" key="2">
    <citation type="submission" date="2016-11" db="EMBL/GenBank/DDBJ databases">
        <authorList>
            <person name="Jaros S."/>
            <person name="Januszkiewicz K."/>
            <person name="Wedrychowicz H."/>
        </authorList>
    </citation>
    <scope>NUCLEOTIDE SEQUENCE [LARGE SCALE GENOMIC DNA]</scope>
    <source>
        <strain evidence="8">NVI 5450</strain>
    </source>
</reference>
<organism evidence="8 10">
    <name type="scientific">Moritella viscosa</name>
    <dbReference type="NCBI Taxonomy" id="80854"/>
    <lineage>
        <taxon>Bacteria</taxon>
        <taxon>Pseudomonadati</taxon>
        <taxon>Pseudomonadota</taxon>
        <taxon>Gammaproteobacteria</taxon>
        <taxon>Alteromonadales</taxon>
        <taxon>Moritellaceae</taxon>
        <taxon>Moritella</taxon>
    </lineage>
</organism>
<dbReference type="Proteomes" id="UP000183794">
    <property type="component" value="Unassembled WGS sequence"/>
</dbReference>
<feature type="transmembrane region" description="Helical" evidence="6">
    <location>
        <begin position="31"/>
        <end position="48"/>
    </location>
</feature>
<dbReference type="Proteomes" id="UP000182660">
    <property type="component" value="Unassembled WGS sequence"/>
</dbReference>
<keyword evidence="9" id="KW-1185">Reference proteome</keyword>
<feature type="transmembrane region" description="Helical" evidence="6">
    <location>
        <begin position="85"/>
        <end position="111"/>
    </location>
</feature>
<keyword evidence="2" id="KW-1003">Cell membrane</keyword>
<evidence type="ECO:0000256" key="2">
    <source>
        <dbReference type="ARBA" id="ARBA00022475"/>
    </source>
</evidence>
<dbReference type="OrthoDB" id="385012at2"/>
<keyword evidence="8" id="KW-0378">Hydrolase</keyword>
<evidence type="ECO:0000256" key="3">
    <source>
        <dbReference type="ARBA" id="ARBA00022692"/>
    </source>
</evidence>
<evidence type="ECO:0000313" key="9">
    <source>
        <dbReference type="Proteomes" id="UP000182660"/>
    </source>
</evidence>
<evidence type="ECO:0000256" key="4">
    <source>
        <dbReference type="ARBA" id="ARBA00022989"/>
    </source>
</evidence>
<dbReference type="HOGENOM" id="CLU_113736_1_1_6"/>
<dbReference type="EMBL" id="FPLD01000102">
    <property type="protein sequence ID" value="SGZ12011.1"/>
    <property type="molecule type" value="Genomic_DNA"/>
</dbReference>
<evidence type="ECO:0000313" key="7">
    <source>
        <dbReference type="EMBL" id="SGY98200.1"/>
    </source>
</evidence>
<dbReference type="RefSeq" id="WP_045110564.1">
    <property type="nucleotide sequence ID" value="NZ_CAWQZC010000025.1"/>
</dbReference>
<dbReference type="InterPro" id="IPR005538">
    <property type="entry name" value="LrgA/CidA"/>
</dbReference>
<comment type="subcellular location">
    <subcellularLocation>
        <location evidence="1">Cell membrane</location>
        <topology evidence="1">Multi-pass membrane protein</topology>
    </subcellularLocation>
</comment>
<dbReference type="PANTHER" id="PTHR33931:SF5">
    <property type="entry name" value="UPF0299 MEMBRANE PROTEIN YOHJ"/>
    <property type="match status" value="1"/>
</dbReference>
<evidence type="ECO:0000256" key="1">
    <source>
        <dbReference type="ARBA" id="ARBA00004651"/>
    </source>
</evidence>
<dbReference type="KEGG" id="mvs:MVIS_2375"/>
<name>A0A090IH44_9GAMM</name>
<proteinExistence type="predicted"/>
<evidence type="ECO:0000256" key="6">
    <source>
        <dbReference type="SAM" id="Phobius"/>
    </source>
</evidence>
<reference evidence="7 9" key="1">
    <citation type="submission" date="2016-11" db="EMBL/GenBank/DDBJ databases">
        <authorList>
            <person name="Klemetsen T."/>
        </authorList>
    </citation>
    <scope>NUCLEOTIDE SEQUENCE [LARGE SCALE GENOMIC DNA]</scope>
    <source>
        <strain evidence="7">MT 2528</strain>
    </source>
</reference>
<dbReference type="EMBL" id="FPLJ01000078">
    <property type="protein sequence ID" value="SGY98200.1"/>
    <property type="molecule type" value="Genomic_DNA"/>
</dbReference>
<evidence type="ECO:0000313" key="8">
    <source>
        <dbReference type="EMBL" id="SGZ12011.1"/>
    </source>
</evidence>
<keyword evidence="4 6" id="KW-1133">Transmembrane helix</keyword>
<dbReference type="GO" id="GO:0016787">
    <property type="term" value="F:hydrolase activity"/>
    <property type="evidence" value="ECO:0007669"/>
    <property type="project" value="UniProtKB-KW"/>
</dbReference>
<protein>
    <submittedName>
        <fullName evidence="7 8">Effector of murein hydrolase LrgA</fullName>
    </submittedName>
</protein>
<evidence type="ECO:0000313" key="10">
    <source>
        <dbReference type="Proteomes" id="UP000183794"/>
    </source>
</evidence>
<dbReference type="PANTHER" id="PTHR33931">
    <property type="entry name" value="HOLIN-LIKE PROTEIN CIDA-RELATED"/>
    <property type="match status" value="1"/>
</dbReference>
<gene>
    <name evidence="7" type="ORF">MT2528_3580</name>
    <name evidence="8" type="ORF">NVI5450_3776</name>
</gene>
<accession>A0A090IH44</accession>